<reference evidence="1 3" key="1">
    <citation type="submission" date="2018-06" db="EMBL/GenBank/DDBJ databases">
        <authorList>
            <consortium name="Pathogen Informatics"/>
            <person name="Doyle S."/>
        </authorList>
    </citation>
    <scope>NUCLEOTIDE SEQUENCE [LARGE SCALE GENOMIC DNA]</scope>
    <source>
        <strain evidence="1 3">NCTC11661</strain>
    </source>
</reference>
<accession>A0A380ZVA1</accession>
<dbReference type="RefSeq" id="WP_002688173.1">
    <property type="nucleotide sequence ID" value="NZ_UFTJ01000003.1"/>
</dbReference>
<evidence type="ECO:0000313" key="2">
    <source>
        <dbReference type="EMBL" id="VDH05910.1"/>
    </source>
</evidence>
<reference evidence="2 4" key="2">
    <citation type="submission" date="2018-11" db="EMBL/GenBank/DDBJ databases">
        <authorList>
            <consortium name="Pathogen Informatics"/>
        </authorList>
    </citation>
    <scope>NUCLEOTIDE SEQUENCE [LARGE SCALE GENOMIC DNA]</scope>
    <source>
        <strain evidence="2 4">NCTC12929</strain>
    </source>
</reference>
<evidence type="ECO:0000313" key="1">
    <source>
        <dbReference type="EMBL" id="SUV52708.1"/>
    </source>
</evidence>
<organism evidence="1 3">
    <name type="scientific">Bergeyella zoohelcum</name>
    <dbReference type="NCBI Taxonomy" id="1015"/>
    <lineage>
        <taxon>Bacteria</taxon>
        <taxon>Pseudomonadati</taxon>
        <taxon>Bacteroidota</taxon>
        <taxon>Flavobacteriia</taxon>
        <taxon>Flavobacteriales</taxon>
        <taxon>Weeksellaceae</taxon>
        <taxon>Bergeyella</taxon>
    </lineage>
</organism>
<dbReference type="Proteomes" id="UP000255515">
    <property type="component" value="Unassembled WGS sequence"/>
</dbReference>
<sequence>MIIVCQRLLKNTKINAITLFPFILLKNQKGRGDRVLMNHEKIHFRQQLEMLVVPFYIWYVIEYWVHWFRLKDAYKAYRAISFEKEAYAQEFNFSYLKQRKFWQFIQYL</sequence>
<dbReference type="AlphaFoldDB" id="A0A380ZVA1"/>
<evidence type="ECO:0008006" key="5">
    <source>
        <dbReference type="Google" id="ProtNLM"/>
    </source>
</evidence>
<dbReference type="EMBL" id="UYIV01000001">
    <property type="protein sequence ID" value="VDH05910.1"/>
    <property type="molecule type" value="Genomic_DNA"/>
</dbReference>
<proteinExistence type="predicted"/>
<evidence type="ECO:0000313" key="4">
    <source>
        <dbReference type="Proteomes" id="UP000270205"/>
    </source>
</evidence>
<dbReference type="Proteomes" id="UP000270205">
    <property type="component" value="Unassembled WGS sequence"/>
</dbReference>
<gene>
    <name evidence="1" type="ORF">NCTC11661_01850</name>
    <name evidence="2" type="ORF">NCTC12929_02066</name>
</gene>
<evidence type="ECO:0000313" key="3">
    <source>
        <dbReference type="Proteomes" id="UP000255515"/>
    </source>
</evidence>
<name>A0A380ZVA1_9FLAO</name>
<dbReference type="EMBL" id="UFTJ01000003">
    <property type="protein sequence ID" value="SUV52708.1"/>
    <property type="molecule type" value="Genomic_DNA"/>
</dbReference>
<protein>
    <recommendedName>
        <fullName evidence="5">DUF4157 domain-containing protein</fullName>
    </recommendedName>
</protein>